<protein>
    <submittedName>
        <fullName evidence="1">Uncharacterized protein</fullName>
    </submittedName>
</protein>
<evidence type="ECO:0000313" key="1">
    <source>
        <dbReference type="EMBL" id="KAI0055459.1"/>
    </source>
</evidence>
<accession>A0ACB8SG02</accession>
<comment type="caution">
    <text evidence="1">The sequence shown here is derived from an EMBL/GenBank/DDBJ whole genome shotgun (WGS) entry which is preliminary data.</text>
</comment>
<organism evidence="1 2">
    <name type="scientific">Artomyces pyxidatus</name>
    <dbReference type="NCBI Taxonomy" id="48021"/>
    <lineage>
        <taxon>Eukaryota</taxon>
        <taxon>Fungi</taxon>
        <taxon>Dikarya</taxon>
        <taxon>Basidiomycota</taxon>
        <taxon>Agaricomycotina</taxon>
        <taxon>Agaricomycetes</taxon>
        <taxon>Russulales</taxon>
        <taxon>Auriscalpiaceae</taxon>
        <taxon>Artomyces</taxon>
    </lineage>
</organism>
<dbReference type="Proteomes" id="UP000814140">
    <property type="component" value="Unassembled WGS sequence"/>
</dbReference>
<name>A0ACB8SG02_9AGAM</name>
<dbReference type="EMBL" id="MU277291">
    <property type="protein sequence ID" value="KAI0055459.1"/>
    <property type="molecule type" value="Genomic_DNA"/>
</dbReference>
<keyword evidence="2" id="KW-1185">Reference proteome</keyword>
<sequence>MNLLVPPHPSPIHGDPLPEHDYHTISRSCSDGDDLSTSAYDPVTFQSQEHTYQYALSGDPSFSQQDASLPSPQLSFGYAVPHSFSHVPQPDIHTHSPPLYLAPGDTYTNPTVALYSPVQNLAGPAPSGAIPDAKRELLEVHTRAPRELGPKSSEILKGRRTRRATTAPETDRKVETQRKARQRIVAESIGFPPTDPDTISSHDKKRYYLECLEQYVSYLHEQLTLVGHKPIPLERVSSYRGLTTRSIRTMMVSMEGVVRQAHQETLEEERNFLLLREELMALESESNDQYPRQHLASA</sequence>
<reference evidence="1" key="2">
    <citation type="journal article" date="2022" name="New Phytol.">
        <title>Evolutionary transition to the ectomycorrhizal habit in the genomes of a hyperdiverse lineage of mushroom-forming fungi.</title>
        <authorList>
            <person name="Looney B."/>
            <person name="Miyauchi S."/>
            <person name="Morin E."/>
            <person name="Drula E."/>
            <person name="Courty P.E."/>
            <person name="Kohler A."/>
            <person name="Kuo A."/>
            <person name="LaButti K."/>
            <person name="Pangilinan J."/>
            <person name="Lipzen A."/>
            <person name="Riley R."/>
            <person name="Andreopoulos W."/>
            <person name="He G."/>
            <person name="Johnson J."/>
            <person name="Nolan M."/>
            <person name="Tritt A."/>
            <person name="Barry K.W."/>
            <person name="Grigoriev I.V."/>
            <person name="Nagy L.G."/>
            <person name="Hibbett D."/>
            <person name="Henrissat B."/>
            <person name="Matheny P.B."/>
            <person name="Labbe J."/>
            <person name="Martin F.M."/>
        </authorList>
    </citation>
    <scope>NUCLEOTIDE SEQUENCE</scope>
    <source>
        <strain evidence="1">HHB10654</strain>
    </source>
</reference>
<evidence type="ECO:0000313" key="2">
    <source>
        <dbReference type="Proteomes" id="UP000814140"/>
    </source>
</evidence>
<proteinExistence type="predicted"/>
<gene>
    <name evidence="1" type="ORF">BV25DRAFT_1928532</name>
</gene>
<reference evidence="1" key="1">
    <citation type="submission" date="2021-03" db="EMBL/GenBank/DDBJ databases">
        <authorList>
            <consortium name="DOE Joint Genome Institute"/>
            <person name="Ahrendt S."/>
            <person name="Looney B.P."/>
            <person name="Miyauchi S."/>
            <person name="Morin E."/>
            <person name="Drula E."/>
            <person name="Courty P.E."/>
            <person name="Chicoki N."/>
            <person name="Fauchery L."/>
            <person name="Kohler A."/>
            <person name="Kuo A."/>
            <person name="Labutti K."/>
            <person name="Pangilinan J."/>
            <person name="Lipzen A."/>
            <person name="Riley R."/>
            <person name="Andreopoulos W."/>
            <person name="He G."/>
            <person name="Johnson J."/>
            <person name="Barry K.W."/>
            <person name="Grigoriev I.V."/>
            <person name="Nagy L."/>
            <person name="Hibbett D."/>
            <person name="Henrissat B."/>
            <person name="Matheny P.B."/>
            <person name="Labbe J."/>
            <person name="Martin F."/>
        </authorList>
    </citation>
    <scope>NUCLEOTIDE SEQUENCE</scope>
    <source>
        <strain evidence="1">HHB10654</strain>
    </source>
</reference>